<dbReference type="AlphaFoldDB" id="J2XWT6"/>
<dbReference type="Proteomes" id="UP000007289">
    <property type="component" value="Chromosome"/>
</dbReference>
<accession>J2XWT6</accession>
<feature type="region of interest" description="Disordered" evidence="1">
    <location>
        <begin position="1"/>
        <end position="43"/>
    </location>
</feature>
<gene>
    <name evidence="2" type="ORF">PflQ2_0582</name>
</gene>
<comment type="caution">
    <text evidence="2">The sequence shown here is derived from an EMBL/GenBank/DDBJ whole genome shotgun (WGS) entry which is preliminary data.</text>
</comment>
<proteinExistence type="predicted"/>
<sequence>MLLRKIQSVSKLSSIDDAERRDSAQGAFPSASPMPSEAISRIA</sequence>
<evidence type="ECO:0000256" key="1">
    <source>
        <dbReference type="SAM" id="MobiDB-lite"/>
    </source>
</evidence>
<reference evidence="2" key="1">
    <citation type="journal article" date="2012" name="PLoS Genet.">
        <title>Comparative Genomics of Plant-Associated Pseudomonas spp.: Insights into Diversity and Inheritance of Traits Involved in Multitrophic Interactions.</title>
        <authorList>
            <person name="Loper J.E."/>
            <person name="Hassan K.A."/>
            <person name="Mavrodi D.V."/>
            <person name="Davis E.W.II."/>
            <person name="Lim C.K."/>
            <person name="Shaffer B.T."/>
            <person name="Elbourne L.D."/>
            <person name="Stockwell V.O."/>
            <person name="Hartney S.L."/>
            <person name="Breakwell K."/>
            <person name="Henkels M.D."/>
            <person name="Tetu S.G."/>
            <person name="Rangel L.I."/>
            <person name="Kidarsa T.A."/>
            <person name="Wilson N.L."/>
            <person name="van de Mortel J.E."/>
            <person name="Song C."/>
            <person name="Blumhagen R."/>
            <person name="Radune D."/>
            <person name="Hostetler J.B."/>
            <person name="Brinkac L.M."/>
            <person name="Durkin A.S."/>
            <person name="Kluepfel D.A."/>
            <person name="Wechter W.P."/>
            <person name="Anderson A.J."/>
            <person name="Kim Y.C."/>
            <person name="Pierson L.S.III."/>
            <person name="Pierson E.A."/>
            <person name="Lindow S.E."/>
            <person name="Kobayashi D.Y."/>
            <person name="Raaijmakers J.M."/>
            <person name="Weller D.M."/>
            <person name="Thomashow L.S."/>
            <person name="Allen A.E."/>
            <person name="Paulsen I.T."/>
        </authorList>
    </citation>
    <scope>NUCLEOTIDE SEQUENCE [LARGE SCALE GENOMIC DNA]</scope>
    <source>
        <strain evidence="2">Q2-87</strain>
    </source>
</reference>
<name>J2XWT6_PSEFQ</name>
<dbReference type="HOGENOM" id="CLU_3238374_0_0_6"/>
<protein>
    <submittedName>
        <fullName evidence="2">Uncharacterized protein</fullName>
    </submittedName>
</protein>
<evidence type="ECO:0000313" key="2">
    <source>
        <dbReference type="EMBL" id="EJK99250.1"/>
    </source>
</evidence>
<organism evidence="2">
    <name type="scientific">Pseudomonas fluorescens (strain Q2-87)</name>
    <dbReference type="NCBI Taxonomy" id="1038922"/>
    <lineage>
        <taxon>Bacteria</taxon>
        <taxon>Pseudomonadati</taxon>
        <taxon>Pseudomonadota</taxon>
        <taxon>Gammaproteobacteria</taxon>
        <taxon>Pseudomonadales</taxon>
        <taxon>Pseudomonadaceae</taxon>
        <taxon>Pseudomonas</taxon>
    </lineage>
</organism>
<dbReference type="PATRIC" id="fig|1038922.3.peg.4934"/>
<dbReference type="EMBL" id="AGBM01000002">
    <property type="protein sequence ID" value="EJK99250.1"/>
    <property type="molecule type" value="Genomic_DNA"/>
</dbReference>